<protein>
    <submittedName>
        <fullName evidence="1">Long chain N-acylphenylalanine synthase</fullName>
    </submittedName>
</protein>
<dbReference type="Gene3D" id="3.40.630.30">
    <property type="match status" value="1"/>
</dbReference>
<reference evidence="1" key="2">
    <citation type="journal article" date="2011" name="J. Bacteriol.">
        <title>Long-chain N-acyl amino acid synthases are linked to the putative PEP-CTERM/exosortase protein-sorting system in Gram-negative bacteria.</title>
        <authorList>
            <person name="Craig J.W."/>
            <person name="Cherry M.A."/>
            <person name="Brady S.F."/>
        </authorList>
    </citation>
    <scope>NUCLEOTIDE SEQUENCE</scope>
</reference>
<dbReference type="SUPFAM" id="SSF55729">
    <property type="entry name" value="Acyl-CoA N-acyltransferases (Nat)"/>
    <property type="match status" value="1"/>
</dbReference>
<proteinExistence type="predicted"/>
<dbReference type="AlphaFoldDB" id="D3W8J7"/>
<dbReference type="EMBL" id="JF429406">
    <property type="protein sequence ID" value="ACX33946.1"/>
    <property type="molecule type" value="Genomic_DNA"/>
</dbReference>
<evidence type="ECO:0000313" key="1">
    <source>
        <dbReference type="EMBL" id="ACX33946.1"/>
    </source>
</evidence>
<reference evidence="1" key="1">
    <citation type="journal article" date="2010" name="Appl. Environ. Microbiol.">
        <title>Expanding small-molecule functional metagenomics through parallel screening of broad-host-range cosmid environmental DNA libraries in diverse proteobacteria.</title>
        <authorList>
            <person name="Craig J.W."/>
            <person name="Chang F.Y."/>
            <person name="Kim J.H."/>
            <person name="Obiajulu S.C."/>
            <person name="Brady S.F."/>
        </authorList>
    </citation>
    <scope>NUCLEOTIDE SEQUENCE</scope>
</reference>
<name>D3W8J7_9BACT</name>
<accession>D3W8J7</accession>
<organism evidence="1">
    <name type="scientific">uncultured bacterium EC5</name>
    <dbReference type="NCBI Taxonomy" id="672206"/>
    <lineage>
        <taxon>Bacteria</taxon>
        <taxon>environmental samples</taxon>
    </lineage>
</organism>
<dbReference type="InterPro" id="IPR016181">
    <property type="entry name" value="Acyl_CoA_acyltransferase"/>
</dbReference>
<sequence length="218" mass="24312">MSILIRPCIGTEEYLETCRLIESIYRNHGYVEYLRPDEHPGQLFIAIEDGQIVGSVGVALASHQVLPTEFYFGVRVENVPDDVGECHSRQAGFEICKLGSVGKSRLPILKGLISAVYEYALVNGCRIGLACMKPRLTRILNEHLNIPLTHLNGEVVVERVEDIYRGYFLGDPRPQAVSFVIRGIPAYMSRMRAEIKGDVQVAIDGAVSHEIMESEALR</sequence>
<dbReference type="KEGG" id="ag:ACX33946"/>